<feature type="transmembrane region" description="Helical" evidence="6">
    <location>
        <begin position="12"/>
        <end position="34"/>
    </location>
</feature>
<reference evidence="8 9" key="1">
    <citation type="submission" date="2019-04" db="EMBL/GenBank/DDBJ databases">
        <authorList>
            <person name="Li M."/>
            <person name="Gao C."/>
        </authorList>
    </citation>
    <scope>NUCLEOTIDE SEQUENCE [LARGE SCALE GENOMIC DNA]</scope>
    <source>
        <strain evidence="8 9">BGMRC 2031</strain>
    </source>
</reference>
<keyword evidence="9" id="KW-1185">Reference proteome</keyword>
<dbReference type="RefSeq" id="WP_136988924.1">
    <property type="nucleotide sequence ID" value="NZ_SZPQ01000003.1"/>
</dbReference>
<feature type="transmembrane region" description="Helical" evidence="6">
    <location>
        <begin position="96"/>
        <end position="114"/>
    </location>
</feature>
<protein>
    <submittedName>
        <fullName evidence="8">DMT family transporter</fullName>
    </submittedName>
</protein>
<dbReference type="InterPro" id="IPR000620">
    <property type="entry name" value="EamA_dom"/>
</dbReference>
<dbReference type="PANTHER" id="PTHR32322">
    <property type="entry name" value="INNER MEMBRANE TRANSPORTER"/>
    <property type="match status" value="1"/>
</dbReference>
<evidence type="ECO:0000313" key="9">
    <source>
        <dbReference type="Proteomes" id="UP000305202"/>
    </source>
</evidence>
<feature type="transmembrane region" description="Helical" evidence="6">
    <location>
        <begin position="40"/>
        <end position="58"/>
    </location>
</feature>
<comment type="caution">
    <text evidence="8">The sequence shown here is derived from an EMBL/GenBank/DDBJ whole genome shotgun (WGS) entry which is preliminary data.</text>
</comment>
<dbReference type="SUPFAM" id="SSF103481">
    <property type="entry name" value="Multidrug resistance efflux transporter EmrE"/>
    <property type="match status" value="2"/>
</dbReference>
<dbReference type="EMBL" id="SZPQ01000003">
    <property type="protein sequence ID" value="TKI07807.1"/>
    <property type="molecule type" value="Genomic_DNA"/>
</dbReference>
<accession>A0ABY2SP85</accession>
<feature type="transmembrane region" description="Helical" evidence="6">
    <location>
        <begin position="263"/>
        <end position="282"/>
    </location>
</feature>
<comment type="similarity">
    <text evidence="2">Belongs to the EamA transporter family.</text>
</comment>
<evidence type="ECO:0000256" key="2">
    <source>
        <dbReference type="ARBA" id="ARBA00007362"/>
    </source>
</evidence>
<evidence type="ECO:0000313" key="8">
    <source>
        <dbReference type="EMBL" id="TKI07807.1"/>
    </source>
</evidence>
<organism evidence="8 9">
    <name type="scientific">Martelella alba</name>
    <dbReference type="NCBI Taxonomy" id="2590451"/>
    <lineage>
        <taxon>Bacteria</taxon>
        <taxon>Pseudomonadati</taxon>
        <taxon>Pseudomonadota</taxon>
        <taxon>Alphaproteobacteria</taxon>
        <taxon>Hyphomicrobiales</taxon>
        <taxon>Aurantimonadaceae</taxon>
        <taxon>Martelella</taxon>
    </lineage>
</organism>
<keyword evidence="4 6" id="KW-1133">Transmembrane helix</keyword>
<feature type="transmembrane region" description="Helical" evidence="6">
    <location>
        <begin position="121"/>
        <end position="138"/>
    </location>
</feature>
<name>A0ABY2SP85_9HYPH</name>
<dbReference type="PANTHER" id="PTHR32322:SF2">
    <property type="entry name" value="EAMA DOMAIN-CONTAINING PROTEIN"/>
    <property type="match status" value="1"/>
</dbReference>
<comment type="subcellular location">
    <subcellularLocation>
        <location evidence="1">Membrane</location>
        <topology evidence="1">Multi-pass membrane protein</topology>
    </subcellularLocation>
</comment>
<evidence type="ECO:0000256" key="3">
    <source>
        <dbReference type="ARBA" id="ARBA00022692"/>
    </source>
</evidence>
<dbReference type="InterPro" id="IPR050638">
    <property type="entry name" value="AA-Vitamin_Transporters"/>
</dbReference>
<feature type="domain" description="EamA" evidence="7">
    <location>
        <begin position="147"/>
        <end position="274"/>
    </location>
</feature>
<proteinExistence type="inferred from homology"/>
<gene>
    <name evidence="8" type="ORF">FCN80_05040</name>
</gene>
<dbReference type="Pfam" id="PF00892">
    <property type="entry name" value="EamA"/>
    <property type="match status" value="1"/>
</dbReference>
<keyword evidence="5 6" id="KW-0472">Membrane</keyword>
<evidence type="ECO:0000256" key="4">
    <source>
        <dbReference type="ARBA" id="ARBA00022989"/>
    </source>
</evidence>
<feature type="transmembrane region" description="Helical" evidence="6">
    <location>
        <begin position="236"/>
        <end position="257"/>
    </location>
</feature>
<dbReference type="InterPro" id="IPR037185">
    <property type="entry name" value="EmrE-like"/>
</dbReference>
<evidence type="ECO:0000256" key="1">
    <source>
        <dbReference type="ARBA" id="ARBA00004141"/>
    </source>
</evidence>
<evidence type="ECO:0000259" key="7">
    <source>
        <dbReference type="Pfam" id="PF00892"/>
    </source>
</evidence>
<feature type="transmembrane region" description="Helical" evidence="6">
    <location>
        <begin position="70"/>
        <end position="90"/>
    </location>
</feature>
<feature type="transmembrane region" description="Helical" evidence="6">
    <location>
        <begin position="144"/>
        <end position="165"/>
    </location>
</feature>
<evidence type="ECO:0000256" key="6">
    <source>
        <dbReference type="SAM" id="Phobius"/>
    </source>
</evidence>
<evidence type="ECO:0000256" key="5">
    <source>
        <dbReference type="ARBA" id="ARBA00023136"/>
    </source>
</evidence>
<sequence>MPPSAVNRLVPFLMILGSITSLCIGTSLAKAFLFPLAGPAGTTALRTGFSAMLLLALWRPWQRTVRRRDMTFIVLYGLTLGTMNLLFYMALNKIPFGLAVAIEFIGPLTVTLLYSRRGIDFIWIALAAAGILLILPLHGNRSGLSLSGVVFALGAAFCWALYIVFGKRVSHLHSGQTVSIGLAFASLITIPAGIREAGALLVHPSLLAMGLLIALISSSLPMSLEMAALRRLPQKSFGILVSMEPAVAAIIGFFMLAETLTPVQSMAIVLSIAAGVGSAITARGRHSEADSLIT</sequence>
<dbReference type="Proteomes" id="UP000305202">
    <property type="component" value="Unassembled WGS sequence"/>
</dbReference>
<feature type="transmembrane region" description="Helical" evidence="6">
    <location>
        <begin position="177"/>
        <end position="194"/>
    </location>
</feature>
<keyword evidence="3 6" id="KW-0812">Transmembrane</keyword>